<keyword evidence="2" id="KW-1185">Reference proteome</keyword>
<name>A0ABU7BE45_9TELE</name>
<sequence>MDQNQYLPARYSKICSLQYVSLSSQLSSCLQMVHLRLTSQQSEEAEFPLNLFGLHIIPGSPPAYSPPSGWKQRKV</sequence>
<accession>A0ABU7BE45</accession>
<reference evidence="1 2" key="1">
    <citation type="submission" date="2021-07" db="EMBL/GenBank/DDBJ databases">
        <authorList>
            <person name="Palmer J.M."/>
        </authorList>
    </citation>
    <scope>NUCLEOTIDE SEQUENCE [LARGE SCALE GENOMIC DNA]</scope>
    <source>
        <strain evidence="1 2">AT_MEX2019</strain>
        <tissue evidence="1">Muscle</tissue>
    </source>
</reference>
<gene>
    <name evidence="1" type="ORF">ATANTOWER_001735</name>
</gene>
<evidence type="ECO:0000313" key="1">
    <source>
        <dbReference type="EMBL" id="MED6248539.1"/>
    </source>
</evidence>
<dbReference type="EMBL" id="JAHUTI010050349">
    <property type="protein sequence ID" value="MED6248539.1"/>
    <property type="molecule type" value="Genomic_DNA"/>
</dbReference>
<organism evidence="1 2">
    <name type="scientific">Ataeniobius toweri</name>
    <dbReference type="NCBI Taxonomy" id="208326"/>
    <lineage>
        <taxon>Eukaryota</taxon>
        <taxon>Metazoa</taxon>
        <taxon>Chordata</taxon>
        <taxon>Craniata</taxon>
        <taxon>Vertebrata</taxon>
        <taxon>Euteleostomi</taxon>
        <taxon>Actinopterygii</taxon>
        <taxon>Neopterygii</taxon>
        <taxon>Teleostei</taxon>
        <taxon>Neoteleostei</taxon>
        <taxon>Acanthomorphata</taxon>
        <taxon>Ovalentaria</taxon>
        <taxon>Atherinomorphae</taxon>
        <taxon>Cyprinodontiformes</taxon>
        <taxon>Goodeidae</taxon>
        <taxon>Ataeniobius</taxon>
    </lineage>
</organism>
<dbReference type="Proteomes" id="UP001345963">
    <property type="component" value="Unassembled WGS sequence"/>
</dbReference>
<evidence type="ECO:0000313" key="2">
    <source>
        <dbReference type="Proteomes" id="UP001345963"/>
    </source>
</evidence>
<protein>
    <submittedName>
        <fullName evidence="1">Uncharacterized protein</fullName>
    </submittedName>
</protein>
<comment type="caution">
    <text evidence="1">The sequence shown here is derived from an EMBL/GenBank/DDBJ whole genome shotgun (WGS) entry which is preliminary data.</text>
</comment>
<proteinExistence type="predicted"/>